<evidence type="ECO:0000313" key="3">
    <source>
        <dbReference type="Proteomes" id="UP000306628"/>
    </source>
</evidence>
<feature type="chain" id="PRO_5038976611" evidence="1">
    <location>
        <begin position="23"/>
        <end position="83"/>
    </location>
</feature>
<sequence length="83" mass="8566">MKMIARAMVVAAVAAGSLAVAAGGSAAAAPPVSALGGWYVAATYPNTQQGWYDCGNATVNLYKGHCKIDSENTSIINLWAYRS</sequence>
<proteinExistence type="predicted"/>
<comment type="caution">
    <text evidence="2">The sequence shown here is derived from an EMBL/GenBank/DDBJ whole genome shotgun (WGS) entry which is preliminary data.</text>
</comment>
<dbReference type="EMBL" id="VCKX01000565">
    <property type="protein sequence ID" value="TMR09697.1"/>
    <property type="molecule type" value="Genomic_DNA"/>
</dbReference>
<organism evidence="2 3">
    <name type="scientific">Nonomuraea zeae</name>
    <dbReference type="NCBI Taxonomy" id="1642303"/>
    <lineage>
        <taxon>Bacteria</taxon>
        <taxon>Bacillati</taxon>
        <taxon>Actinomycetota</taxon>
        <taxon>Actinomycetes</taxon>
        <taxon>Streptosporangiales</taxon>
        <taxon>Streptosporangiaceae</taxon>
        <taxon>Nonomuraea</taxon>
    </lineage>
</organism>
<keyword evidence="1" id="KW-0732">Signal</keyword>
<dbReference type="Proteomes" id="UP000306628">
    <property type="component" value="Unassembled WGS sequence"/>
</dbReference>
<dbReference type="RefSeq" id="WP_138698923.1">
    <property type="nucleotide sequence ID" value="NZ_JBHSAZ010000056.1"/>
</dbReference>
<evidence type="ECO:0000256" key="1">
    <source>
        <dbReference type="SAM" id="SignalP"/>
    </source>
</evidence>
<evidence type="ECO:0000313" key="2">
    <source>
        <dbReference type="EMBL" id="TMR09697.1"/>
    </source>
</evidence>
<dbReference type="AlphaFoldDB" id="A0A5S4F1G3"/>
<keyword evidence="3" id="KW-1185">Reference proteome</keyword>
<dbReference type="OrthoDB" id="5197859at2"/>
<gene>
    <name evidence="2" type="ORF">ETD85_61210</name>
</gene>
<accession>A0A5S4F1G3</accession>
<name>A0A5S4F1G3_9ACTN</name>
<protein>
    <submittedName>
        <fullName evidence="2">Uncharacterized protein</fullName>
    </submittedName>
</protein>
<reference evidence="2 3" key="1">
    <citation type="submission" date="2019-05" db="EMBL/GenBank/DDBJ databases">
        <title>Draft genome sequence of Nonomuraea zeae DSM 100528.</title>
        <authorList>
            <person name="Saricaoglu S."/>
            <person name="Isik K."/>
        </authorList>
    </citation>
    <scope>NUCLEOTIDE SEQUENCE [LARGE SCALE GENOMIC DNA]</scope>
    <source>
        <strain evidence="2 3">DSM 100528</strain>
    </source>
</reference>
<feature type="signal peptide" evidence="1">
    <location>
        <begin position="1"/>
        <end position="22"/>
    </location>
</feature>